<evidence type="ECO:0000313" key="1">
    <source>
        <dbReference type="EMBL" id="KOB52363.1"/>
    </source>
</evidence>
<dbReference type="Pfam" id="PF12259">
    <property type="entry name" value="Baculo_F"/>
    <property type="match status" value="1"/>
</dbReference>
<comment type="caution">
    <text evidence="1">The sequence shown here is derived from an EMBL/GenBank/DDBJ whole genome shotgun (WGS) entry which is preliminary data.</text>
</comment>
<keyword evidence="2" id="KW-1185">Reference proteome</keyword>
<dbReference type="STRING" id="104452.A0A0L7K3Y2"/>
<accession>A0A0L7K3Y2</accession>
<protein>
    <recommendedName>
        <fullName evidence="3">Envelope fusion protein</fullName>
    </recommendedName>
</protein>
<gene>
    <name evidence="1" type="ORF">OBRU01_26024</name>
</gene>
<dbReference type="InterPro" id="IPR022048">
    <property type="entry name" value="Envelope_fusion-like"/>
</dbReference>
<sequence>ASVRGQTYQEYLQPITSSTGIYFDYLGSVKINKGYLKILIPLNISHFGPHIQNIGTALDTTKYLCNQTRIIEIDSICQNRFQPLSVRYQDLTTEFDSISHLIENRFKRAWIRGVGSVLKQIFGTLDENDALKYNDAIEYVQENEKHLVSLMKESILVTSSTITSYNQTLSKIKDNEINLSEAIDNLSLNLKNISEQTNGLHILFKVNQVFNNLETSILTLSFQLEDVTNAILFSSQNILHPAIMTSSQLYRELANNYRHLSRDLQLPIALDMNNIHYLVTYVCPFPMFPMFHVPVPLVGIKEYTLFYNIALPTPYDCNEPYKFTLIIPGNKYIAMTKDKLQHCTFDDMKECKVVSPGNFICDVTNVYTTDAMPSCESELLSKVIREVPKQCDVKFVYGKLDIWKPLANNKWIFVQSEPNKVSIDCLNSKLYETNILATGILTLPNNCIGRCKSTTLIPKYIL</sequence>
<dbReference type="AlphaFoldDB" id="A0A0L7K3Y2"/>
<name>A0A0L7K3Y2_OPEBR</name>
<reference evidence="1 2" key="1">
    <citation type="journal article" date="2015" name="Genome Biol. Evol.">
        <title>The genome of winter moth (Operophtera brumata) provides a genomic perspective on sexual dimorphism and phenology.</title>
        <authorList>
            <person name="Derks M.F."/>
            <person name="Smit S."/>
            <person name="Salis L."/>
            <person name="Schijlen E."/>
            <person name="Bossers A."/>
            <person name="Mateman C."/>
            <person name="Pijl A.S."/>
            <person name="de Ridder D."/>
            <person name="Groenen M.A."/>
            <person name="Visser M.E."/>
            <person name="Megens H.J."/>
        </authorList>
    </citation>
    <scope>NUCLEOTIDE SEQUENCE [LARGE SCALE GENOMIC DNA]</scope>
    <source>
        <strain evidence="1">WM2013NL</strain>
        <tissue evidence="1">Head and thorax</tissue>
    </source>
</reference>
<evidence type="ECO:0008006" key="3">
    <source>
        <dbReference type="Google" id="ProtNLM"/>
    </source>
</evidence>
<dbReference type="Proteomes" id="UP000037510">
    <property type="component" value="Unassembled WGS sequence"/>
</dbReference>
<feature type="non-terminal residue" evidence="1">
    <location>
        <position position="462"/>
    </location>
</feature>
<dbReference type="EMBL" id="JTDY01011909">
    <property type="protein sequence ID" value="KOB52363.1"/>
    <property type="molecule type" value="Genomic_DNA"/>
</dbReference>
<evidence type="ECO:0000313" key="2">
    <source>
        <dbReference type="Proteomes" id="UP000037510"/>
    </source>
</evidence>
<proteinExistence type="predicted"/>
<organism evidence="1 2">
    <name type="scientific">Operophtera brumata</name>
    <name type="common">Winter moth</name>
    <name type="synonym">Phalaena brumata</name>
    <dbReference type="NCBI Taxonomy" id="104452"/>
    <lineage>
        <taxon>Eukaryota</taxon>
        <taxon>Metazoa</taxon>
        <taxon>Ecdysozoa</taxon>
        <taxon>Arthropoda</taxon>
        <taxon>Hexapoda</taxon>
        <taxon>Insecta</taxon>
        <taxon>Pterygota</taxon>
        <taxon>Neoptera</taxon>
        <taxon>Endopterygota</taxon>
        <taxon>Lepidoptera</taxon>
        <taxon>Glossata</taxon>
        <taxon>Ditrysia</taxon>
        <taxon>Geometroidea</taxon>
        <taxon>Geometridae</taxon>
        <taxon>Larentiinae</taxon>
        <taxon>Operophtera</taxon>
    </lineage>
</organism>
<feature type="non-terminal residue" evidence="1">
    <location>
        <position position="1"/>
    </location>
</feature>